<dbReference type="AlphaFoldDB" id="A0A329M5P7"/>
<evidence type="ECO:0000313" key="1">
    <source>
        <dbReference type="EMBL" id="RAV15038.1"/>
    </source>
</evidence>
<proteinExistence type="predicted"/>
<name>A0A329M5P7_9MYCO</name>
<dbReference type="EMBL" id="QMEV01000006">
    <property type="protein sequence ID" value="RAV15038.1"/>
    <property type="molecule type" value="Genomic_DNA"/>
</dbReference>
<reference evidence="1 2" key="1">
    <citation type="submission" date="2018-06" db="EMBL/GenBank/DDBJ databases">
        <title>NTM in soil in Japan.</title>
        <authorList>
            <person name="Ohya K."/>
        </authorList>
    </citation>
    <scope>NUCLEOTIDE SEQUENCE [LARGE SCALE GENOMIC DNA]</scope>
    <source>
        <strain evidence="1 2">GF28</strain>
    </source>
</reference>
<protein>
    <submittedName>
        <fullName evidence="1">Exodeoxyribonuclease VII large subunit</fullName>
    </submittedName>
</protein>
<sequence length="45" mass="4467">TTVQAVGATSRVLRSVDDAPAGTRLRVRVADGAVAAVSEGRSDGA</sequence>
<feature type="non-terminal residue" evidence="1">
    <location>
        <position position="1"/>
    </location>
</feature>
<gene>
    <name evidence="1" type="ORF">DQP57_05340</name>
</gene>
<accession>A0A329M5P7</accession>
<comment type="caution">
    <text evidence="1">The sequence shown here is derived from an EMBL/GenBank/DDBJ whole genome shotgun (WGS) entry which is preliminary data.</text>
</comment>
<organism evidence="1 2">
    <name type="scientific">Mycobacterium colombiense</name>
    <dbReference type="NCBI Taxonomy" id="339268"/>
    <lineage>
        <taxon>Bacteria</taxon>
        <taxon>Bacillati</taxon>
        <taxon>Actinomycetota</taxon>
        <taxon>Actinomycetes</taxon>
        <taxon>Mycobacteriales</taxon>
        <taxon>Mycobacteriaceae</taxon>
        <taxon>Mycobacterium</taxon>
        <taxon>Mycobacterium avium complex (MAC)</taxon>
    </lineage>
</organism>
<evidence type="ECO:0000313" key="2">
    <source>
        <dbReference type="Proteomes" id="UP000250915"/>
    </source>
</evidence>
<dbReference type="Proteomes" id="UP000250915">
    <property type="component" value="Unassembled WGS sequence"/>
</dbReference>